<evidence type="ECO:0000256" key="4">
    <source>
        <dbReference type="ARBA" id="ARBA00022741"/>
    </source>
</evidence>
<dbReference type="Pfam" id="PF01636">
    <property type="entry name" value="APH"/>
    <property type="match status" value="1"/>
</dbReference>
<evidence type="ECO:0000256" key="9">
    <source>
        <dbReference type="NCBIfam" id="TIGR00938"/>
    </source>
</evidence>
<dbReference type="InterPro" id="IPR050249">
    <property type="entry name" value="Pseudomonas-type_ThrB"/>
</dbReference>
<dbReference type="GO" id="GO:0004413">
    <property type="term" value="F:homoserine kinase activity"/>
    <property type="evidence" value="ECO:0007669"/>
    <property type="project" value="UniProtKB-UniRule"/>
</dbReference>
<dbReference type="RefSeq" id="WP_135984153.1">
    <property type="nucleotide sequence ID" value="NZ_JAASQM010000002.1"/>
</dbReference>
<keyword evidence="1 8" id="KW-0028">Amino-acid biosynthesis</keyword>
<accession>A0A4S1WJK2</accession>
<comment type="catalytic activity">
    <reaction evidence="8">
        <text>L-homoserine + ATP = O-phospho-L-homoserine + ADP + H(+)</text>
        <dbReference type="Rhea" id="RHEA:13985"/>
        <dbReference type="ChEBI" id="CHEBI:15378"/>
        <dbReference type="ChEBI" id="CHEBI:30616"/>
        <dbReference type="ChEBI" id="CHEBI:57476"/>
        <dbReference type="ChEBI" id="CHEBI:57590"/>
        <dbReference type="ChEBI" id="CHEBI:456216"/>
        <dbReference type="EC" id="2.7.1.39"/>
    </reaction>
</comment>
<keyword evidence="4 8" id="KW-0547">Nucleotide-binding</keyword>
<comment type="pathway">
    <text evidence="8">Amino-acid biosynthesis; L-threonine biosynthesis; L-threonine from L-aspartate: step 4/5.</text>
</comment>
<dbReference type="AlphaFoldDB" id="A0A4S1WJK2"/>
<dbReference type="PANTHER" id="PTHR21064">
    <property type="entry name" value="AMINOGLYCOSIDE PHOSPHOTRANSFERASE DOMAIN-CONTAINING PROTEIN-RELATED"/>
    <property type="match status" value="1"/>
</dbReference>
<dbReference type="HAMAP" id="MF_00301">
    <property type="entry name" value="Homoser_kinase_2"/>
    <property type="match status" value="1"/>
</dbReference>
<dbReference type="NCBIfam" id="TIGR00938">
    <property type="entry name" value="thrB_alt"/>
    <property type="match status" value="1"/>
</dbReference>
<organism evidence="11 12">
    <name type="scientific">Sphingomonas naasensis</name>
    <dbReference type="NCBI Taxonomy" id="1344951"/>
    <lineage>
        <taxon>Bacteria</taxon>
        <taxon>Pseudomonadati</taxon>
        <taxon>Pseudomonadota</taxon>
        <taxon>Alphaproteobacteria</taxon>
        <taxon>Sphingomonadales</taxon>
        <taxon>Sphingomonadaceae</taxon>
        <taxon>Sphingomonas</taxon>
    </lineage>
</organism>
<keyword evidence="2 8" id="KW-0808">Transferase</keyword>
<keyword evidence="3 8" id="KW-0791">Threonine biosynthesis</keyword>
<gene>
    <name evidence="8 11" type="primary">thrB</name>
    <name evidence="11" type="ORF">E5A74_09470</name>
</gene>
<dbReference type="Proteomes" id="UP000309848">
    <property type="component" value="Unassembled WGS sequence"/>
</dbReference>
<evidence type="ECO:0000256" key="7">
    <source>
        <dbReference type="ARBA" id="ARBA00038240"/>
    </source>
</evidence>
<dbReference type="EC" id="2.7.1.39" evidence="8 9"/>
<keyword evidence="5 8" id="KW-0418">Kinase</keyword>
<evidence type="ECO:0000256" key="6">
    <source>
        <dbReference type="ARBA" id="ARBA00022840"/>
    </source>
</evidence>
<evidence type="ECO:0000313" key="11">
    <source>
        <dbReference type="EMBL" id="TGX43378.1"/>
    </source>
</evidence>
<protein>
    <recommendedName>
        <fullName evidence="8 9">Homoserine kinase</fullName>
        <shortName evidence="8">HK</shortName>
        <shortName evidence="8">HSK</shortName>
        <ecNumber evidence="8 9">2.7.1.39</ecNumber>
    </recommendedName>
</protein>
<dbReference type="InterPro" id="IPR011009">
    <property type="entry name" value="Kinase-like_dom_sf"/>
</dbReference>
<dbReference type="OrthoDB" id="9777460at2"/>
<dbReference type="UniPathway" id="UPA00050">
    <property type="reaction ID" value="UER00064"/>
</dbReference>
<dbReference type="InterPro" id="IPR005280">
    <property type="entry name" value="Homoserine_kinase_II"/>
</dbReference>
<keyword evidence="6 8" id="KW-0067">ATP-binding</keyword>
<dbReference type="Gene3D" id="3.90.1200.10">
    <property type="match status" value="1"/>
</dbReference>
<dbReference type="SUPFAM" id="SSF56112">
    <property type="entry name" value="Protein kinase-like (PK-like)"/>
    <property type="match status" value="1"/>
</dbReference>
<dbReference type="GO" id="GO:0009088">
    <property type="term" value="P:threonine biosynthetic process"/>
    <property type="evidence" value="ECO:0007669"/>
    <property type="project" value="UniProtKB-UniRule"/>
</dbReference>
<feature type="domain" description="Aminoglycoside phosphotransferase" evidence="10">
    <location>
        <begin position="27"/>
        <end position="252"/>
    </location>
</feature>
<evidence type="ECO:0000256" key="8">
    <source>
        <dbReference type="HAMAP-Rule" id="MF_00301"/>
    </source>
</evidence>
<dbReference type="Gene3D" id="3.30.200.20">
    <property type="entry name" value="Phosphorylase Kinase, domain 1"/>
    <property type="match status" value="1"/>
</dbReference>
<evidence type="ECO:0000313" key="12">
    <source>
        <dbReference type="Proteomes" id="UP000309848"/>
    </source>
</evidence>
<dbReference type="EMBL" id="SRXU01000003">
    <property type="protein sequence ID" value="TGX43378.1"/>
    <property type="molecule type" value="Genomic_DNA"/>
</dbReference>
<proteinExistence type="inferred from homology"/>
<comment type="caution">
    <text evidence="11">The sequence shown here is derived from an EMBL/GenBank/DDBJ whole genome shotgun (WGS) entry which is preliminary data.</text>
</comment>
<comment type="similarity">
    <text evidence="7 8">Belongs to the pseudomonas-type ThrB family.</text>
</comment>
<evidence type="ECO:0000256" key="3">
    <source>
        <dbReference type="ARBA" id="ARBA00022697"/>
    </source>
</evidence>
<evidence type="ECO:0000256" key="5">
    <source>
        <dbReference type="ARBA" id="ARBA00022777"/>
    </source>
</evidence>
<evidence type="ECO:0000259" key="10">
    <source>
        <dbReference type="Pfam" id="PF01636"/>
    </source>
</evidence>
<evidence type="ECO:0000256" key="1">
    <source>
        <dbReference type="ARBA" id="ARBA00022605"/>
    </source>
</evidence>
<sequence length="318" mass="34455">MAVYTQVSAEALSDFLAKFDVGELVSAKGIAEGVENSNYLVDTSKSRFILTLYEKRVAADDLPYFMALLDHLAERGLPVPPAVPDRDGTLIHALEGRPACLIQFLSGVSVSHPTPLQARAAAEAMGKMHKASADFARDRPNSMGVAAWRPLFERCGRDLDTIAPGLYDRAGKALDTILAGWPSDLPRGAIHADLFPDNVLMLGNRVTGLIDFYFACTDIRAYDLAVMHGAWAFDAKGETFDPAVGTALVEGYAASFGLTDAERAALPILAEGAALRFFLTRAWDWLNTPADALVTRKDPLAYLRRLDFYAANGNALFA</sequence>
<dbReference type="PANTHER" id="PTHR21064:SF6">
    <property type="entry name" value="AMINOGLYCOSIDE PHOSPHOTRANSFERASE DOMAIN-CONTAINING PROTEIN"/>
    <property type="match status" value="1"/>
</dbReference>
<keyword evidence="12" id="KW-1185">Reference proteome</keyword>
<dbReference type="CDD" id="cd05153">
    <property type="entry name" value="HomoserineK_II"/>
    <property type="match status" value="1"/>
</dbReference>
<name>A0A4S1WJK2_9SPHN</name>
<dbReference type="InterPro" id="IPR002575">
    <property type="entry name" value="Aminoglycoside_PTrfase"/>
</dbReference>
<reference evidence="11 12" key="1">
    <citation type="submission" date="2019-04" db="EMBL/GenBank/DDBJ databases">
        <title>Sphingomonas psychrotolerans sp. nov., isolated from soil in the Tianshan Mountains, Xinjiang, China.</title>
        <authorList>
            <person name="Luo Y."/>
            <person name="Sheng H."/>
        </authorList>
    </citation>
    <scope>NUCLEOTIDE SEQUENCE [LARGE SCALE GENOMIC DNA]</scope>
    <source>
        <strain evidence="11 12">KIS18-15</strain>
    </source>
</reference>
<dbReference type="NCBIfam" id="NF003558">
    <property type="entry name" value="PRK05231.1"/>
    <property type="match status" value="1"/>
</dbReference>
<dbReference type="GO" id="GO:0005524">
    <property type="term" value="F:ATP binding"/>
    <property type="evidence" value="ECO:0007669"/>
    <property type="project" value="UniProtKB-KW"/>
</dbReference>
<evidence type="ECO:0000256" key="2">
    <source>
        <dbReference type="ARBA" id="ARBA00022679"/>
    </source>
</evidence>